<evidence type="ECO:0000256" key="1">
    <source>
        <dbReference type="ARBA" id="ARBA00022737"/>
    </source>
</evidence>
<accession>A0ABX1PXR8</accession>
<dbReference type="PROSITE" id="PS51125">
    <property type="entry name" value="NHL"/>
    <property type="match status" value="2"/>
</dbReference>
<dbReference type="CDD" id="cd14962">
    <property type="entry name" value="NHL_like_6"/>
    <property type="match status" value="1"/>
</dbReference>
<dbReference type="InterPro" id="IPR011042">
    <property type="entry name" value="6-blade_b-propeller_TolB-like"/>
</dbReference>
<feature type="repeat" description="NHL" evidence="2">
    <location>
        <begin position="273"/>
        <end position="316"/>
    </location>
</feature>
<dbReference type="EMBL" id="WTVN01000014">
    <property type="protein sequence ID" value="NMG44234.1"/>
    <property type="molecule type" value="Genomic_DNA"/>
</dbReference>
<organism evidence="3 4">
    <name type="scientific">Aromatoleum toluvorans</name>
    <dbReference type="NCBI Taxonomy" id="92002"/>
    <lineage>
        <taxon>Bacteria</taxon>
        <taxon>Pseudomonadati</taxon>
        <taxon>Pseudomonadota</taxon>
        <taxon>Betaproteobacteria</taxon>
        <taxon>Rhodocyclales</taxon>
        <taxon>Rhodocyclaceae</taxon>
        <taxon>Aromatoleum</taxon>
    </lineage>
</organism>
<dbReference type="PANTHER" id="PTHR24104">
    <property type="entry name" value="E3 UBIQUITIN-PROTEIN LIGASE NHLRC1-RELATED"/>
    <property type="match status" value="1"/>
</dbReference>
<name>A0ABX1PXR8_9RHOO</name>
<dbReference type="PANTHER" id="PTHR24104:SF25">
    <property type="entry name" value="PROTEIN LIN-41"/>
    <property type="match status" value="1"/>
</dbReference>
<dbReference type="Proteomes" id="UP000623795">
    <property type="component" value="Unassembled WGS sequence"/>
</dbReference>
<evidence type="ECO:0008006" key="5">
    <source>
        <dbReference type="Google" id="ProtNLM"/>
    </source>
</evidence>
<reference evidence="3 4" key="1">
    <citation type="submission" date="2019-12" db="EMBL/GenBank/DDBJ databases">
        <title>Comparative genomics gives insights into the taxonomy of the Azoarcus-Aromatoleum group and reveals separate origins of nif in the plant-associated Azoarcus and non-plant-associated Aromatoleum sub-groups.</title>
        <authorList>
            <person name="Lafos M."/>
            <person name="Maluk M."/>
            <person name="Batista M."/>
            <person name="Junghare M."/>
            <person name="Carmona M."/>
            <person name="Faoro H."/>
            <person name="Cruz L.M."/>
            <person name="Battistoni F."/>
            <person name="De Souza E."/>
            <person name="Pedrosa F."/>
            <person name="Chen W.-M."/>
            <person name="Poole P.S."/>
            <person name="Dixon R.A."/>
            <person name="James E.K."/>
        </authorList>
    </citation>
    <scope>NUCLEOTIDE SEQUENCE [LARGE SCALE GENOMIC DNA]</scope>
    <source>
        <strain evidence="3 4">Td21</strain>
    </source>
</reference>
<evidence type="ECO:0000256" key="2">
    <source>
        <dbReference type="PROSITE-ProRule" id="PRU00504"/>
    </source>
</evidence>
<sequence>MFSHMRHNSFHAGSVARGLSLALYALASVIAFTGCSSSPVAPSDGELDYQLIWPAPPDEPRFVFETELRNQSDIRDESEDERLQRILTGRNTKSEQPVYRKPSALVARKGRLYVADPHTASIYVFDMPRRKVFQIGQREPNRTRSPISMAIDAQSRLYVLDSIAKNVMVFDPLGLYMFSVGNPRDLVKPAGVAVSRDGSRIFVIDRGSVDSDDHKVIAYAPDGKELFRIGPRGSDPGQLNIPLDATVTEDGRLHILDSGNFRVQTFDETGKFVSSFGSVGNGLGNFSRPRRIASDNDGNIYVSDASFNNVQIFDPSGHLLMWLGKSGIANLPGQYALIGAITVDETGRLYVADQYHIKVDVYRRAEKAVAASKTPAPTAGKSAP</sequence>
<feature type="repeat" description="NHL" evidence="2">
    <location>
        <begin position="226"/>
        <end position="269"/>
    </location>
</feature>
<dbReference type="SUPFAM" id="SSF101898">
    <property type="entry name" value="NHL repeat"/>
    <property type="match status" value="1"/>
</dbReference>
<protein>
    <recommendedName>
        <fullName evidence="5">6-bladed beta-propeller</fullName>
    </recommendedName>
</protein>
<dbReference type="PROSITE" id="PS51257">
    <property type="entry name" value="PROKAR_LIPOPROTEIN"/>
    <property type="match status" value="1"/>
</dbReference>
<keyword evidence="4" id="KW-1185">Reference proteome</keyword>
<dbReference type="Gene3D" id="2.120.10.30">
    <property type="entry name" value="TolB, C-terminal domain"/>
    <property type="match status" value="2"/>
</dbReference>
<keyword evidence="1" id="KW-0677">Repeat</keyword>
<evidence type="ECO:0000313" key="3">
    <source>
        <dbReference type="EMBL" id="NMG44234.1"/>
    </source>
</evidence>
<dbReference type="InterPro" id="IPR050952">
    <property type="entry name" value="TRIM-NHL_E3_ligases"/>
</dbReference>
<evidence type="ECO:0000313" key="4">
    <source>
        <dbReference type="Proteomes" id="UP000623795"/>
    </source>
</evidence>
<dbReference type="InterPro" id="IPR001258">
    <property type="entry name" value="NHL_repeat"/>
</dbReference>
<comment type="caution">
    <text evidence="3">The sequence shown here is derived from an EMBL/GenBank/DDBJ whole genome shotgun (WGS) entry which is preliminary data.</text>
</comment>
<gene>
    <name evidence="3" type="ORF">GPA22_10900</name>
</gene>
<proteinExistence type="predicted"/>